<dbReference type="Proteomes" id="UP001285441">
    <property type="component" value="Unassembled WGS sequence"/>
</dbReference>
<organism evidence="2 3">
    <name type="scientific">Podospora didyma</name>
    <dbReference type="NCBI Taxonomy" id="330526"/>
    <lineage>
        <taxon>Eukaryota</taxon>
        <taxon>Fungi</taxon>
        <taxon>Dikarya</taxon>
        <taxon>Ascomycota</taxon>
        <taxon>Pezizomycotina</taxon>
        <taxon>Sordariomycetes</taxon>
        <taxon>Sordariomycetidae</taxon>
        <taxon>Sordariales</taxon>
        <taxon>Podosporaceae</taxon>
        <taxon>Podospora</taxon>
    </lineage>
</organism>
<dbReference type="AlphaFoldDB" id="A0AAE0U0K7"/>
<reference evidence="2" key="2">
    <citation type="submission" date="2023-06" db="EMBL/GenBank/DDBJ databases">
        <authorList>
            <consortium name="Lawrence Berkeley National Laboratory"/>
            <person name="Haridas S."/>
            <person name="Hensen N."/>
            <person name="Bonometti L."/>
            <person name="Westerberg I."/>
            <person name="Brannstrom I.O."/>
            <person name="Guillou S."/>
            <person name="Cros-Aarteil S."/>
            <person name="Calhoun S."/>
            <person name="Kuo A."/>
            <person name="Mondo S."/>
            <person name="Pangilinan J."/>
            <person name="Riley R."/>
            <person name="LaButti K."/>
            <person name="Andreopoulos B."/>
            <person name="Lipzen A."/>
            <person name="Chen C."/>
            <person name="Yanf M."/>
            <person name="Daum C."/>
            <person name="Ng V."/>
            <person name="Clum A."/>
            <person name="Steindorff A."/>
            <person name="Ohm R."/>
            <person name="Martin F."/>
            <person name="Silar P."/>
            <person name="Natvig D."/>
            <person name="Lalanne C."/>
            <person name="Gautier V."/>
            <person name="Ament-velasquez S.L."/>
            <person name="Kruys A."/>
            <person name="Hutchinson M.I."/>
            <person name="Powell A.J."/>
            <person name="Barry K."/>
            <person name="Miller A.N."/>
            <person name="Grigoriev I.V."/>
            <person name="Debuchy R."/>
            <person name="Gladieux P."/>
            <person name="Thoren M.H."/>
            <person name="Johannesson H."/>
        </authorList>
    </citation>
    <scope>NUCLEOTIDE SEQUENCE</scope>
    <source>
        <strain evidence="2">CBS 232.78</strain>
    </source>
</reference>
<evidence type="ECO:0000313" key="3">
    <source>
        <dbReference type="Proteomes" id="UP001285441"/>
    </source>
</evidence>
<evidence type="ECO:0000313" key="2">
    <source>
        <dbReference type="EMBL" id="KAK3386482.1"/>
    </source>
</evidence>
<keyword evidence="1" id="KW-0472">Membrane</keyword>
<comment type="caution">
    <text evidence="2">The sequence shown here is derived from an EMBL/GenBank/DDBJ whole genome shotgun (WGS) entry which is preliminary data.</text>
</comment>
<keyword evidence="3" id="KW-1185">Reference proteome</keyword>
<name>A0AAE0U0K7_9PEZI</name>
<protein>
    <submittedName>
        <fullName evidence="2">Uncharacterized protein</fullName>
    </submittedName>
</protein>
<accession>A0AAE0U0K7</accession>
<gene>
    <name evidence="2" type="ORF">B0H63DRAFT_520576</name>
</gene>
<evidence type="ECO:0000256" key="1">
    <source>
        <dbReference type="SAM" id="Phobius"/>
    </source>
</evidence>
<sequence>MSPDMLTTAESGHGTDRFITKPRTVSAFIVGSAATAGVAGLLVYTLWLGRALPCGTSRIPEVDILALEGLRTSSWGLPPPPPQNHG</sequence>
<keyword evidence="1" id="KW-0812">Transmembrane</keyword>
<reference evidence="2" key="1">
    <citation type="journal article" date="2023" name="Mol. Phylogenet. Evol.">
        <title>Genome-scale phylogeny and comparative genomics of the fungal order Sordariales.</title>
        <authorList>
            <person name="Hensen N."/>
            <person name="Bonometti L."/>
            <person name="Westerberg I."/>
            <person name="Brannstrom I.O."/>
            <person name="Guillou S."/>
            <person name="Cros-Aarteil S."/>
            <person name="Calhoun S."/>
            <person name="Haridas S."/>
            <person name="Kuo A."/>
            <person name="Mondo S."/>
            <person name="Pangilinan J."/>
            <person name="Riley R."/>
            <person name="LaButti K."/>
            <person name="Andreopoulos B."/>
            <person name="Lipzen A."/>
            <person name="Chen C."/>
            <person name="Yan M."/>
            <person name="Daum C."/>
            <person name="Ng V."/>
            <person name="Clum A."/>
            <person name="Steindorff A."/>
            <person name="Ohm R.A."/>
            <person name="Martin F."/>
            <person name="Silar P."/>
            <person name="Natvig D.O."/>
            <person name="Lalanne C."/>
            <person name="Gautier V."/>
            <person name="Ament-Velasquez S.L."/>
            <person name="Kruys A."/>
            <person name="Hutchinson M.I."/>
            <person name="Powell A.J."/>
            <person name="Barry K."/>
            <person name="Miller A.N."/>
            <person name="Grigoriev I.V."/>
            <person name="Debuchy R."/>
            <person name="Gladieux P."/>
            <person name="Hiltunen Thoren M."/>
            <person name="Johannesson H."/>
        </authorList>
    </citation>
    <scope>NUCLEOTIDE SEQUENCE</scope>
    <source>
        <strain evidence="2">CBS 232.78</strain>
    </source>
</reference>
<feature type="transmembrane region" description="Helical" evidence="1">
    <location>
        <begin position="25"/>
        <end position="48"/>
    </location>
</feature>
<proteinExistence type="predicted"/>
<keyword evidence="1" id="KW-1133">Transmembrane helix</keyword>
<dbReference type="EMBL" id="JAULSW010000003">
    <property type="protein sequence ID" value="KAK3386482.1"/>
    <property type="molecule type" value="Genomic_DNA"/>
</dbReference>